<evidence type="ECO:0000313" key="1">
    <source>
        <dbReference type="EMBL" id="KUG22287.1"/>
    </source>
</evidence>
<comment type="caution">
    <text evidence="1">The sequence shown here is derived from an EMBL/GenBank/DDBJ whole genome shotgun (WGS) entry which is preliminary data.</text>
</comment>
<dbReference type="InterPro" id="IPR023393">
    <property type="entry name" value="START-like_dom_sf"/>
</dbReference>
<dbReference type="EMBL" id="LNQE01000975">
    <property type="protein sequence ID" value="KUG22287.1"/>
    <property type="molecule type" value="Genomic_DNA"/>
</dbReference>
<accession>A0A0W8FN03</accession>
<proteinExistence type="predicted"/>
<dbReference type="AlphaFoldDB" id="A0A0W8FN03"/>
<dbReference type="Gene3D" id="3.30.530.20">
    <property type="match status" value="1"/>
</dbReference>
<reference evidence="1" key="1">
    <citation type="journal article" date="2015" name="Proc. Natl. Acad. Sci. U.S.A.">
        <title>Networks of energetic and metabolic interactions define dynamics in microbial communities.</title>
        <authorList>
            <person name="Embree M."/>
            <person name="Liu J.K."/>
            <person name="Al-Bassam M.M."/>
            <person name="Zengler K."/>
        </authorList>
    </citation>
    <scope>NUCLEOTIDE SEQUENCE</scope>
</reference>
<sequence length="229" mass="26749">MQHVSFRRCGSSLRFFFLLILISICISQNIYAEDEWKMVKNADDVEVYVRPYKNSNINECKGIVTIPASIDIIYAIISYAPFHKKLMHTCYDSFLVRPWVKGCQVHYFAFTAPWPIWNRDLIYETCAKLERETGNIVVTSRIVEDASVSVKDKIIRVVDSNNTWTLEKLGPEKTRVTYRNYFNPGIAKIIPQTFVNIICKDVPFYTLINMRNLAKEPIYKELAPKYRLE</sequence>
<dbReference type="SUPFAM" id="SSF55961">
    <property type="entry name" value="Bet v1-like"/>
    <property type="match status" value="1"/>
</dbReference>
<protein>
    <submittedName>
        <fullName evidence="1">Collagenase</fullName>
    </submittedName>
</protein>
<gene>
    <name evidence="1" type="ORF">ASZ90_007920</name>
</gene>
<organism evidence="1">
    <name type="scientific">hydrocarbon metagenome</name>
    <dbReference type="NCBI Taxonomy" id="938273"/>
    <lineage>
        <taxon>unclassified sequences</taxon>
        <taxon>metagenomes</taxon>
        <taxon>ecological metagenomes</taxon>
    </lineage>
</organism>
<name>A0A0W8FN03_9ZZZZ</name>